<dbReference type="Pfam" id="PF04938">
    <property type="entry name" value="SIP1"/>
    <property type="match status" value="1"/>
</dbReference>
<evidence type="ECO:0000313" key="1">
    <source>
        <dbReference type="EMBL" id="GFS95837.1"/>
    </source>
</evidence>
<dbReference type="GO" id="GO:0000387">
    <property type="term" value="P:spliceosomal snRNP assembly"/>
    <property type="evidence" value="ECO:0007669"/>
    <property type="project" value="InterPro"/>
</dbReference>
<gene>
    <name evidence="1" type="primary">AVEN_166608_1</name>
    <name evidence="1" type="ORF">NPIL_543771</name>
</gene>
<dbReference type="Gene3D" id="1.20.58.1070">
    <property type="match status" value="1"/>
</dbReference>
<accession>A0A8X6N5W8</accession>
<dbReference type="Proteomes" id="UP000887013">
    <property type="component" value="Unassembled WGS sequence"/>
</dbReference>
<evidence type="ECO:0000313" key="2">
    <source>
        <dbReference type="Proteomes" id="UP000887013"/>
    </source>
</evidence>
<protein>
    <submittedName>
        <fullName evidence="1">Uncharacterized protein</fullName>
    </submittedName>
</protein>
<proteinExistence type="predicted"/>
<dbReference type="AlphaFoldDB" id="A0A8X6N5W8"/>
<keyword evidence="2" id="KW-1185">Reference proteome</keyword>
<name>A0A8X6N5W8_NEPPI</name>
<reference evidence="1" key="1">
    <citation type="submission" date="2020-08" db="EMBL/GenBank/DDBJ databases">
        <title>Multicomponent nature underlies the extraordinary mechanical properties of spider dragline silk.</title>
        <authorList>
            <person name="Kono N."/>
            <person name="Nakamura H."/>
            <person name="Mori M."/>
            <person name="Yoshida Y."/>
            <person name="Ohtoshi R."/>
            <person name="Malay A.D."/>
            <person name="Moran D.A.P."/>
            <person name="Tomita M."/>
            <person name="Numata K."/>
            <person name="Arakawa K."/>
        </authorList>
    </citation>
    <scope>NUCLEOTIDE SEQUENCE</scope>
</reference>
<organism evidence="1 2">
    <name type="scientific">Nephila pilipes</name>
    <name type="common">Giant wood spider</name>
    <name type="synonym">Nephila maculata</name>
    <dbReference type="NCBI Taxonomy" id="299642"/>
    <lineage>
        <taxon>Eukaryota</taxon>
        <taxon>Metazoa</taxon>
        <taxon>Ecdysozoa</taxon>
        <taxon>Arthropoda</taxon>
        <taxon>Chelicerata</taxon>
        <taxon>Arachnida</taxon>
        <taxon>Araneae</taxon>
        <taxon>Araneomorphae</taxon>
        <taxon>Entelegynae</taxon>
        <taxon>Araneoidea</taxon>
        <taxon>Nephilidae</taxon>
        <taxon>Nephila</taxon>
    </lineage>
</organism>
<sequence length="255" mass="30278">MYKIPGYDNYYGSPKSRRLGLYAEPPTRYIDEDTVPRDGSELVFQSQIENVLLEVPFMKASHYLQTNSVVFNPHSHEYQVFCRGVVGEFYDMRKTLMTVNLRENYPIDWELSNKDEKDWCLFCLGSELCFKIYPLGVFYTQPSKSRDPLLSLGCYLSQDEIMILIKYLFNWFQLIGMEHAIAKWLYVLLVLQKRYLNEEEEQFFETFRDEFGKRFNPVNSEAVRLHLIYQIINDNFCIDKYEIVTSFLARASIKE</sequence>
<comment type="caution">
    <text evidence="1">The sequence shown here is derived from an EMBL/GenBank/DDBJ whole genome shotgun (WGS) entry which is preliminary data.</text>
</comment>
<dbReference type="InterPro" id="IPR035426">
    <property type="entry name" value="Gemin2/Brr1"/>
</dbReference>
<dbReference type="EMBL" id="BMAW01005752">
    <property type="protein sequence ID" value="GFS95837.1"/>
    <property type="molecule type" value="Genomic_DNA"/>
</dbReference>